<sequence length="68" mass="7819">MGNVKFKVWDNPPDGEIAKYVRSSALQASWTLSDIDAGKHILQNAFGDWPDVMQKELLQLREKFKSRL</sequence>
<dbReference type="Proteomes" id="UP000295292">
    <property type="component" value="Unassembled WGS sequence"/>
</dbReference>
<name>A0A4R6WHC1_9SPHI</name>
<reference evidence="1 2" key="1">
    <citation type="submission" date="2019-03" db="EMBL/GenBank/DDBJ databases">
        <title>Genomic Encyclopedia of Archaeal and Bacterial Type Strains, Phase II (KMG-II): from individual species to whole genera.</title>
        <authorList>
            <person name="Goeker M."/>
        </authorList>
    </citation>
    <scope>NUCLEOTIDE SEQUENCE [LARGE SCALE GENOMIC DNA]</scope>
    <source>
        <strain evidence="1 2">DSM 28353</strain>
    </source>
</reference>
<evidence type="ECO:0000313" key="1">
    <source>
        <dbReference type="EMBL" id="TDQ79600.1"/>
    </source>
</evidence>
<protein>
    <submittedName>
        <fullName evidence="1">Uncharacterized protein</fullName>
    </submittedName>
</protein>
<proteinExistence type="predicted"/>
<dbReference type="EMBL" id="SNYV01000011">
    <property type="protein sequence ID" value="TDQ79600.1"/>
    <property type="molecule type" value="Genomic_DNA"/>
</dbReference>
<accession>A0A4R6WHC1</accession>
<gene>
    <name evidence="1" type="ORF">CLV99_1045</name>
</gene>
<comment type="caution">
    <text evidence="1">The sequence shown here is derived from an EMBL/GenBank/DDBJ whole genome shotgun (WGS) entry which is preliminary data.</text>
</comment>
<keyword evidence="2" id="KW-1185">Reference proteome</keyword>
<dbReference type="AlphaFoldDB" id="A0A4R6WHC1"/>
<evidence type="ECO:0000313" key="2">
    <source>
        <dbReference type="Proteomes" id="UP000295292"/>
    </source>
</evidence>
<organism evidence="1 2">
    <name type="scientific">Sphingobacterium yanglingense</name>
    <dbReference type="NCBI Taxonomy" id="1437280"/>
    <lineage>
        <taxon>Bacteria</taxon>
        <taxon>Pseudomonadati</taxon>
        <taxon>Bacteroidota</taxon>
        <taxon>Sphingobacteriia</taxon>
        <taxon>Sphingobacteriales</taxon>
        <taxon>Sphingobacteriaceae</taxon>
        <taxon>Sphingobacterium</taxon>
    </lineage>
</organism>